<dbReference type="EMBL" id="JAJAPW010000009">
    <property type="protein sequence ID" value="MCB4800134.1"/>
    <property type="molecule type" value="Genomic_DNA"/>
</dbReference>
<evidence type="ECO:0000313" key="3">
    <source>
        <dbReference type="Proteomes" id="UP001139199"/>
    </source>
</evidence>
<dbReference type="SUPFAM" id="SSF46955">
    <property type="entry name" value="Putative DNA-binding domain"/>
    <property type="match status" value="1"/>
</dbReference>
<feature type="domain" description="Helix-turn-helix" evidence="1">
    <location>
        <begin position="38"/>
        <end position="86"/>
    </location>
</feature>
<organism evidence="2 3">
    <name type="scientific">Neotamlana laminarinivorans</name>
    <dbReference type="NCBI Taxonomy" id="2883124"/>
    <lineage>
        <taxon>Bacteria</taxon>
        <taxon>Pseudomonadati</taxon>
        <taxon>Bacteroidota</taxon>
        <taxon>Flavobacteriia</taxon>
        <taxon>Flavobacteriales</taxon>
        <taxon>Flavobacteriaceae</taxon>
        <taxon>Neotamlana</taxon>
    </lineage>
</organism>
<dbReference type="InterPro" id="IPR041657">
    <property type="entry name" value="HTH_17"/>
</dbReference>
<sequence>MSVKILTTDDLENFKVELLEDLKELLTTSSQQKPRKWIKSSEVRKLLGVSPGTLQNMRANGTLPYTKFGNLMYYNAELINQMLENNQVANVYN</sequence>
<reference evidence="2" key="1">
    <citation type="submission" date="2021-10" db="EMBL/GenBank/DDBJ databases">
        <title>Tamlana sargassums sp. nov., and Tamlana laminarinivorans sp. nov., two new bacteria isolated from the brown alga.</title>
        <authorList>
            <person name="Li J."/>
        </authorList>
    </citation>
    <scope>NUCLEOTIDE SEQUENCE</scope>
    <source>
        <strain evidence="2">PT2-4</strain>
    </source>
</reference>
<evidence type="ECO:0000259" key="1">
    <source>
        <dbReference type="Pfam" id="PF12728"/>
    </source>
</evidence>
<dbReference type="PANTHER" id="PTHR34585">
    <property type="match status" value="1"/>
</dbReference>
<evidence type="ECO:0000313" key="2">
    <source>
        <dbReference type="EMBL" id="MCB4800134.1"/>
    </source>
</evidence>
<proteinExistence type="predicted"/>
<dbReference type="Proteomes" id="UP001139199">
    <property type="component" value="Unassembled WGS sequence"/>
</dbReference>
<gene>
    <name evidence="2" type="ORF">LG649_14880</name>
</gene>
<protein>
    <submittedName>
        <fullName evidence="2">Helix-turn-helix domain-containing protein</fullName>
    </submittedName>
</protein>
<dbReference type="InterPro" id="IPR009061">
    <property type="entry name" value="DNA-bd_dom_put_sf"/>
</dbReference>
<name>A0A9X1I1L4_9FLAO</name>
<dbReference type="Pfam" id="PF12728">
    <property type="entry name" value="HTH_17"/>
    <property type="match status" value="1"/>
</dbReference>
<dbReference type="AlphaFoldDB" id="A0A9X1I1L4"/>
<accession>A0A9X1I1L4</accession>
<dbReference type="PANTHER" id="PTHR34585:SF22">
    <property type="entry name" value="HELIX-TURN-HELIX DOMAIN-CONTAINING PROTEIN"/>
    <property type="match status" value="1"/>
</dbReference>
<dbReference type="RefSeq" id="WP_226544614.1">
    <property type="nucleotide sequence ID" value="NZ_JAJAPW010000009.1"/>
</dbReference>
<keyword evidence="3" id="KW-1185">Reference proteome</keyword>
<comment type="caution">
    <text evidence="2">The sequence shown here is derived from an EMBL/GenBank/DDBJ whole genome shotgun (WGS) entry which is preliminary data.</text>
</comment>